<evidence type="ECO:0000313" key="6">
    <source>
        <dbReference type="Proteomes" id="UP001337305"/>
    </source>
</evidence>
<dbReference type="Proteomes" id="UP001337305">
    <property type="component" value="Unassembled WGS sequence"/>
</dbReference>
<dbReference type="PRINTS" id="PR00033">
    <property type="entry name" value="HTHASNC"/>
</dbReference>
<dbReference type="PANTHER" id="PTHR30154:SF34">
    <property type="entry name" value="TRANSCRIPTIONAL REGULATOR AZLB"/>
    <property type="match status" value="1"/>
</dbReference>
<evidence type="ECO:0000256" key="2">
    <source>
        <dbReference type="ARBA" id="ARBA00023125"/>
    </source>
</evidence>
<dbReference type="RefSeq" id="WP_303308085.1">
    <property type="nucleotide sequence ID" value="NZ_JAODOP010000004.1"/>
</dbReference>
<dbReference type="Gene3D" id="1.10.10.10">
    <property type="entry name" value="Winged helix-like DNA-binding domain superfamily/Winged helix DNA-binding domain"/>
    <property type="match status" value="1"/>
</dbReference>
<evidence type="ECO:0000256" key="3">
    <source>
        <dbReference type="ARBA" id="ARBA00023163"/>
    </source>
</evidence>
<dbReference type="SUPFAM" id="SSF46785">
    <property type="entry name" value="Winged helix' DNA-binding domain"/>
    <property type="match status" value="1"/>
</dbReference>
<dbReference type="InterPro" id="IPR019888">
    <property type="entry name" value="Tscrpt_reg_AsnC-like"/>
</dbReference>
<protein>
    <submittedName>
        <fullName evidence="5">Lrp/AsnC family transcriptional regulator</fullName>
    </submittedName>
</protein>
<dbReference type="Pfam" id="PF01037">
    <property type="entry name" value="AsnC_trans_reg"/>
    <property type="match status" value="1"/>
</dbReference>
<keyword evidence="3" id="KW-0804">Transcription</keyword>
<dbReference type="PANTHER" id="PTHR30154">
    <property type="entry name" value="LEUCINE-RESPONSIVE REGULATORY PROTEIN"/>
    <property type="match status" value="1"/>
</dbReference>
<feature type="domain" description="HTH asnC-type" evidence="4">
    <location>
        <begin position="3"/>
        <end position="64"/>
    </location>
</feature>
<gene>
    <name evidence="5" type="ORF">N1F79_21960</name>
</gene>
<dbReference type="Gene3D" id="3.30.70.920">
    <property type="match status" value="1"/>
</dbReference>
<keyword evidence="6" id="KW-1185">Reference proteome</keyword>
<proteinExistence type="predicted"/>
<sequence length="154" mass="17658">MKLDDKDLIILGLLQENANISNKEIAEATDLTATPVYERIKKLNALKLLKKKVFLLDRKKLGLSLMVIVSVAIEKHSERSAIKFMNAIKKLDEVVECLHTTGDFDFQLKVYAKDIDHYHEFNLKKLGAIENIRHMQSHFVMKEIVNTTSLPLLI</sequence>
<keyword evidence="1" id="KW-0805">Transcription regulation</keyword>
<dbReference type="PROSITE" id="PS50956">
    <property type="entry name" value="HTH_ASNC_2"/>
    <property type="match status" value="1"/>
</dbReference>
<name>A0ABU7XYJ2_9FLAO</name>
<evidence type="ECO:0000313" key="5">
    <source>
        <dbReference type="EMBL" id="MEF3835806.1"/>
    </source>
</evidence>
<dbReference type="SUPFAM" id="SSF54909">
    <property type="entry name" value="Dimeric alpha+beta barrel"/>
    <property type="match status" value="1"/>
</dbReference>
<comment type="caution">
    <text evidence="5">The sequence shown here is derived from an EMBL/GenBank/DDBJ whole genome shotgun (WGS) entry which is preliminary data.</text>
</comment>
<dbReference type="InterPro" id="IPR036388">
    <property type="entry name" value="WH-like_DNA-bd_sf"/>
</dbReference>
<keyword evidence="2" id="KW-0238">DNA-binding</keyword>
<reference evidence="5 6" key="1">
    <citation type="submission" date="2022-09" db="EMBL/GenBank/DDBJ databases">
        <title>Genome sequencing of Flavivirga sp. MEBiC05379.</title>
        <authorList>
            <person name="Oh H.-M."/>
            <person name="Kwon K.K."/>
            <person name="Park M.J."/>
            <person name="Yang S.-H."/>
        </authorList>
    </citation>
    <scope>NUCLEOTIDE SEQUENCE [LARGE SCALE GENOMIC DNA]</scope>
    <source>
        <strain evidence="5 6">MEBiC05379</strain>
    </source>
</reference>
<dbReference type="InterPro" id="IPR011008">
    <property type="entry name" value="Dimeric_a/b-barrel"/>
</dbReference>
<dbReference type="SMART" id="SM00344">
    <property type="entry name" value="HTH_ASNC"/>
    <property type="match status" value="1"/>
</dbReference>
<dbReference type="Pfam" id="PF13404">
    <property type="entry name" value="HTH_AsnC-type"/>
    <property type="match status" value="1"/>
</dbReference>
<evidence type="ECO:0000256" key="1">
    <source>
        <dbReference type="ARBA" id="ARBA00023015"/>
    </source>
</evidence>
<accession>A0ABU7XYJ2</accession>
<dbReference type="InterPro" id="IPR036390">
    <property type="entry name" value="WH_DNA-bd_sf"/>
</dbReference>
<dbReference type="InterPro" id="IPR000485">
    <property type="entry name" value="AsnC-type_HTH_dom"/>
</dbReference>
<dbReference type="InterPro" id="IPR019887">
    <property type="entry name" value="Tscrpt_reg_AsnC/Lrp_C"/>
</dbReference>
<organism evidence="5 6">
    <name type="scientific">Flavivirga spongiicola</name>
    <dbReference type="NCBI Taxonomy" id="421621"/>
    <lineage>
        <taxon>Bacteria</taxon>
        <taxon>Pseudomonadati</taxon>
        <taxon>Bacteroidota</taxon>
        <taxon>Flavobacteriia</taxon>
        <taxon>Flavobacteriales</taxon>
        <taxon>Flavobacteriaceae</taxon>
        <taxon>Flavivirga</taxon>
    </lineage>
</organism>
<evidence type="ECO:0000259" key="4">
    <source>
        <dbReference type="PROSITE" id="PS50956"/>
    </source>
</evidence>
<dbReference type="EMBL" id="JAODOP010000004">
    <property type="protein sequence ID" value="MEF3835806.1"/>
    <property type="molecule type" value="Genomic_DNA"/>
</dbReference>